<dbReference type="PANTHER" id="PTHR40787:SF3">
    <property type="entry name" value="PROTEIN TRANSPORT PROTEIN SEC39"/>
    <property type="match status" value="1"/>
</dbReference>
<feature type="region of interest" description="Disordered" evidence="5">
    <location>
        <begin position="709"/>
        <end position="737"/>
    </location>
</feature>
<dbReference type="AlphaFoldDB" id="A0A6A6Q3M5"/>
<keyword evidence="8" id="KW-1185">Reference proteome</keyword>
<name>A0A6A6Q3M5_9PEZI</name>
<dbReference type="GO" id="GO:0006890">
    <property type="term" value="P:retrograde vesicle-mediated transport, Golgi to endoplasmic reticulum"/>
    <property type="evidence" value="ECO:0007669"/>
    <property type="project" value="InterPro"/>
</dbReference>
<evidence type="ECO:0000256" key="2">
    <source>
        <dbReference type="ARBA" id="ARBA00022448"/>
    </source>
</evidence>
<dbReference type="OrthoDB" id="3434013at2759"/>
<keyword evidence="3" id="KW-0256">Endoplasmic reticulum</keyword>
<evidence type="ECO:0000256" key="1">
    <source>
        <dbReference type="ARBA" id="ARBA00004240"/>
    </source>
</evidence>
<dbReference type="GO" id="GO:0015031">
    <property type="term" value="P:protein transport"/>
    <property type="evidence" value="ECO:0007669"/>
    <property type="project" value="UniProtKB-KW"/>
</dbReference>
<dbReference type="RefSeq" id="XP_033593193.1">
    <property type="nucleotide sequence ID" value="XM_033730695.1"/>
</dbReference>
<evidence type="ECO:0000256" key="5">
    <source>
        <dbReference type="SAM" id="MobiDB-lite"/>
    </source>
</evidence>
<evidence type="ECO:0000313" key="8">
    <source>
        <dbReference type="Proteomes" id="UP000799767"/>
    </source>
</evidence>
<sequence>MAEGLSPAKCTLLAIHNASAADVKALHSLSALRHDALPPELLLRVLLTYLPESVEPREYTALVDQVISGAYRDDDRGDVHLDLAPVKDLDEEQARKRVKKAKLLPLKAHSTPPDSTDDIATDFLRHRALRLDSETGLLNLVPQLVEPFLPHHENLASWYIGYVLPLLRLQFEYYPHTPPRPMTLARFEELDAQEVVDFLLSHSLTVEADQHNEIGRDIRGLVGPWAYGHTGRKRRKLSSPHDSSIEDTGDASAAGVEQSEHVWDPVFQWMVLQSHTHFPTITRAVEAWDGPDDVDLGGSTLGAKPPHLDADDQRKLRTRYVQTAFAACYVVEDDTIDTIRRAHSVMSRIAVLLDLAAPDDLDFSADALPKYTSPGSLPHSLDLAQEALLHPSHPITTPTPENYLLLQTVIYSAHVLSSLNYPISPKGVLQLRFQATSEEQTAVLQSLLRSLSKTGGRRDEALWTADRKMVLWLWDWGAGGTDKQTNTSEGVLGRISRQDLEETLLKSFIDTGCYVLAADLYLKSSDGILSHADVEQIVLAKTMEAYDGATNGNRTRGGMKKANDIISAFRSYFPRSSAFREALALITATHALSFYSLTLQHGIPFQPVSIRVSHDPVALLEKVLDQNEGSYTKLDDLIGIARNFITAGLSQANDSDRLISGARDADAVAKAVERRVTFMAVEAALHENDFETAYSYIVNRLTPSSADIKVSSDGAVEPKHARNASKGSSRSQAVEAEDDTSWRAAFLAGRFRPATSSSPSLRRLEQRTELLSLALLLAPVSALTEILAAWRRCEEEMTSLQLAQQQAEEHLDDRADKRLSSSSIPGNFTIQGEQPALLYNQKRREMGRMSGKPSGNEAPVSMFDLTRSAAHALSKNAFPLRGGVSSAADDPLESSVESLVHDNGTLEGEKRVRKRDMVTNVVSGGLASGLGWVLGATPVHQHTREDQT</sequence>
<evidence type="ECO:0000259" key="6">
    <source>
        <dbReference type="Pfam" id="PF08314"/>
    </source>
</evidence>
<dbReference type="GeneID" id="54471697"/>
<protein>
    <submittedName>
        <fullName evidence="7">Sec39 domain-containing protein</fullName>
    </submittedName>
</protein>
<dbReference type="EMBL" id="MU001632">
    <property type="protein sequence ID" value="KAF2486624.1"/>
    <property type="molecule type" value="Genomic_DNA"/>
</dbReference>
<evidence type="ECO:0000256" key="4">
    <source>
        <dbReference type="ARBA" id="ARBA00022927"/>
    </source>
</evidence>
<reference evidence="7" key="1">
    <citation type="journal article" date="2020" name="Stud. Mycol.">
        <title>101 Dothideomycetes genomes: a test case for predicting lifestyles and emergence of pathogens.</title>
        <authorList>
            <person name="Haridas S."/>
            <person name="Albert R."/>
            <person name="Binder M."/>
            <person name="Bloem J."/>
            <person name="Labutti K."/>
            <person name="Salamov A."/>
            <person name="Andreopoulos B."/>
            <person name="Baker S."/>
            <person name="Barry K."/>
            <person name="Bills G."/>
            <person name="Bluhm B."/>
            <person name="Cannon C."/>
            <person name="Castanera R."/>
            <person name="Culley D."/>
            <person name="Daum C."/>
            <person name="Ezra D."/>
            <person name="Gonzalez J."/>
            <person name="Henrissat B."/>
            <person name="Kuo A."/>
            <person name="Liang C."/>
            <person name="Lipzen A."/>
            <person name="Lutzoni F."/>
            <person name="Magnuson J."/>
            <person name="Mondo S."/>
            <person name="Nolan M."/>
            <person name="Ohm R."/>
            <person name="Pangilinan J."/>
            <person name="Park H.-J."/>
            <person name="Ramirez L."/>
            <person name="Alfaro M."/>
            <person name="Sun H."/>
            <person name="Tritt A."/>
            <person name="Yoshinaga Y."/>
            <person name="Zwiers L.-H."/>
            <person name="Turgeon B."/>
            <person name="Goodwin S."/>
            <person name="Spatafora J."/>
            <person name="Crous P."/>
            <person name="Grigoriev I."/>
        </authorList>
    </citation>
    <scope>NUCLEOTIDE SEQUENCE</scope>
    <source>
        <strain evidence="7">CBS 113389</strain>
    </source>
</reference>
<evidence type="ECO:0000313" key="7">
    <source>
        <dbReference type="EMBL" id="KAF2486624.1"/>
    </source>
</evidence>
<organism evidence="7 8">
    <name type="scientific">Neohortaea acidophila</name>
    <dbReference type="NCBI Taxonomy" id="245834"/>
    <lineage>
        <taxon>Eukaryota</taxon>
        <taxon>Fungi</taxon>
        <taxon>Dikarya</taxon>
        <taxon>Ascomycota</taxon>
        <taxon>Pezizomycotina</taxon>
        <taxon>Dothideomycetes</taxon>
        <taxon>Dothideomycetidae</taxon>
        <taxon>Mycosphaerellales</taxon>
        <taxon>Teratosphaeriaceae</taxon>
        <taxon>Neohortaea</taxon>
    </lineage>
</organism>
<gene>
    <name evidence="7" type="ORF">BDY17DRAFT_246105</name>
</gene>
<feature type="domain" description="Sec39" evidence="6">
    <location>
        <begin position="12"/>
        <end position="809"/>
    </location>
</feature>
<dbReference type="PANTHER" id="PTHR40787">
    <property type="entry name" value="SECRETED PROTEIN"/>
    <property type="match status" value="1"/>
</dbReference>
<proteinExistence type="predicted"/>
<evidence type="ECO:0000256" key="3">
    <source>
        <dbReference type="ARBA" id="ARBA00022824"/>
    </source>
</evidence>
<dbReference type="GO" id="GO:0005783">
    <property type="term" value="C:endoplasmic reticulum"/>
    <property type="evidence" value="ECO:0007669"/>
    <property type="project" value="UniProtKB-SubCell"/>
</dbReference>
<feature type="region of interest" description="Disordered" evidence="5">
    <location>
        <begin position="230"/>
        <end position="255"/>
    </location>
</feature>
<accession>A0A6A6Q3M5</accession>
<keyword evidence="2" id="KW-0813">Transport</keyword>
<dbReference type="InterPro" id="IPR013244">
    <property type="entry name" value="Sec39_domain"/>
</dbReference>
<dbReference type="Proteomes" id="UP000799767">
    <property type="component" value="Unassembled WGS sequence"/>
</dbReference>
<dbReference type="Pfam" id="PF08314">
    <property type="entry name" value="Sec39"/>
    <property type="match status" value="1"/>
</dbReference>
<comment type="subcellular location">
    <subcellularLocation>
        <location evidence="1">Endoplasmic reticulum</location>
    </subcellularLocation>
</comment>
<keyword evidence="4" id="KW-0653">Protein transport</keyword>